<evidence type="ECO:0000313" key="1">
    <source>
        <dbReference type="EMBL" id="KAI3690403.1"/>
    </source>
</evidence>
<name>A0ACB8YYC9_CICIN</name>
<organism evidence="1 2">
    <name type="scientific">Cichorium intybus</name>
    <name type="common">Chicory</name>
    <dbReference type="NCBI Taxonomy" id="13427"/>
    <lineage>
        <taxon>Eukaryota</taxon>
        <taxon>Viridiplantae</taxon>
        <taxon>Streptophyta</taxon>
        <taxon>Embryophyta</taxon>
        <taxon>Tracheophyta</taxon>
        <taxon>Spermatophyta</taxon>
        <taxon>Magnoliopsida</taxon>
        <taxon>eudicotyledons</taxon>
        <taxon>Gunneridae</taxon>
        <taxon>Pentapetalae</taxon>
        <taxon>asterids</taxon>
        <taxon>campanulids</taxon>
        <taxon>Asterales</taxon>
        <taxon>Asteraceae</taxon>
        <taxon>Cichorioideae</taxon>
        <taxon>Cichorieae</taxon>
        <taxon>Cichoriinae</taxon>
        <taxon>Cichorium</taxon>
    </lineage>
</organism>
<proteinExistence type="predicted"/>
<reference evidence="1 2" key="2">
    <citation type="journal article" date="2022" name="Mol. Ecol. Resour.">
        <title>The genomes of chicory, endive, great burdock and yacon provide insights into Asteraceae paleo-polyploidization history and plant inulin production.</title>
        <authorList>
            <person name="Fan W."/>
            <person name="Wang S."/>
            <person name="Wang H."/>
            <person name="Wang A."/>
            <person name="Jiang F."/>
            <person name="Liu H."/>
            <person name="Zhao H."/>
            <person name="Xu D."/>
            <person name="Zhang Y."/>
        </authorList>
    </citation>
    <scope>NUCLEOTIDE SEQUENCE [LARGE SCALE GENOMIC DNA]</scope>
    <source>
        <strain evidence="2">cv. Punajuju</strain>
        <tissue evidence="1">Leaves</tissue>
    </source>
</reference>
<dbReference type="EMBL" id="CM042017">
    <property type="protein sequence ID" value="KAI3690403.1"/>
    <property type="molecule type" value="Genomic_DNA"/>
</dbReference>
<accession>A0ACB8YYC9</accession>
<sequence>MFPSTATLSFLFEEALKAVKELLLSVHGQMKSSTVGTGNGPVNCIMMTPLISDVTMITAFYSNPASSYVKDRQLAHEEATKAL</sequence>
<keyword evidence="2" id="KW-1185">Reference proteome</keyword>
<comment type="caution">
    <text evidence="1">The sequence shown here is derived from an EMBL/GenBank/DDBJ whole genome shotgun (WGS) entry which is preliminary data.</text>
</comment>
<gene>
    <name evidence="1" type="ORF">L2E82_48427</name>
</gene>
<dbReference type="Proteomes" id="UP001055811">
    <property type="component" value="Linkage Group LG09"/>
</dbReference>
<evidence type="ECO:0000313" key="2">
    <source>
        <dbReference type="Proteomes" id="UP001055811"/>
    </source>
</evidence>
<protein>
    <submittedName>
        <fullName evidence="1">Uncharacterized protein</fullName>
    </submittedName>
</protein>
<reference evidence="2" key="1">
    <citation type="journal article" date="2022" name="Mol. Ecol. Resour.">
        <title>The genomes of chicory, endive, great burdock and yacon provide insights into Asteraceae palaeo-polyploidization history and plant inulin production.</title>
        <authorList>
            <person name="Fan W."/>
            <person name="Wang S."/>
            <person name="Wang H."/>
            <person name="Wang A."/>
            <person name="Jiang F."/>
            <person name="Liu H."/>
            <person name="Zhao H."/>
            <person name="Xu D."/>
            <person name="Zhang Y."/>
        </authorList>
    </citation>
    <scope>NUCLEOTIDE SEQUENCE [LARGE SCALE GENOMIC DNA]</scope>
    <source>
        <strain evidence="2">cv. Punajuju</strain>
    </source>
</reference>